<dbReference type="Proteomes" id="UP000473905">
    <property type="component" value="Unassembled WGS sequence"/>
</dbReference>
<dbReference type="EMBL" id="VWKB01000032">
    <property type="protein sequence ID" value="KAA4092567.1"/>
    <property type="molecule type" value="Genomic_DNA"/>
</dbReference>
<dbReference type="RefSeq" id="WP_149944914.1">
    <property type="nucleotide sequence ID" value="NZ_JAVRBI010000001.1"/>
</dbReference>
<feature type="region of interest" description="Disordered" evidence="1">
    <location>
        <begin position="1"/>
        <end position="22"/>
    </location>
</feature>
<comment type="caution">
    <text evidence="2">The sequence shown here is derived from an EMBL/GenBank/DDBJ whole genome shotgun (WGS) entry which is preliminary data.</text>
</comment>
<evidence type="ECO:0000313" key="2">
    <source>
        <dbReference type="EMBL" id="KAA4092567.1"/>
    </source>
</evidence>
<dbReference type="AlphaFoldDB" id="A0A5M5EAA1"/>
<proteinExistence type="predicted"/>
<keyword evidence="3" id="KW-1185">Reference proteome</keyword>
<feature type="compositionally biased region" description="Basic and acidic residues" evidence="1">
    <location>
        <begin position="8"/>
        <end position="22"/>
    </location>
</feature>
<accession>A0A5M5EAA1</accession>
<organism evidence="2 3">
    <name type="scientific">Bacteroides ovatus</name>
    <dbReference type="NCBI Taxonomy" id="28116"/>
    <lineage>
        <taxon>Bacteria</taxon>
        <taxon>Pseudomonadati</taxon>
        <taxon>Bacteroidota</taxon>
        <taxon>Bacteroidia</taxon>
        <taxon>Bacteroidales</taxon>
        <taxon>Bacteroidaceae</taxon>
        <taxon>Bacteroides</taxon>
    </lineage>
</organism>
<name>A0A5M5EAA1_BACOV</name>
<sequence>MKGKVKHVRWERPEKESASDHWRSDVHPCKKSYVLADLYDSPHNRIEKNMYIDITKDILEYYGGSRITQKRVDEINKLLHNAWINYRYDNGSDEDYLDGNLSDYITQ</sequence>
<evidence type="ECO:0000256" key="1">
    <source>
        <dbReference type="SAM" id="MobiDB-lite"/>
    </source>
</evidence>
<reference evidence="2 3" key="1">
    <citation type="journal article" date="2019" name="Nat. Med.">
        <title>A library of human gut bacterial isolates paired with longitudinal multiomics data enables mechanistic microbiome research.</title>
        <authorList>
            <person name="Poyet M."/>
            <person name="Groussin M."/>
            <person name="Gibbons S.M."/>
            <person name="Avila-Pacheco J."/>
            <person name="Jiang X."/>
            <person name="Kearney S.M."/>
            <person name="Perrotta A.R."/>
            <person name="Berdy B."/>
            <person name="Zhao S."/>
            <person name="Lieberman T.D."/>
            <person name="Swanson P.K."/>
            <person name="Smith M."/>
            <person name="Roesemann S."/>
            <person name="Alexander J.E."/>
            <person name="Rich S.A."/>
            <person name="Livny J."/>
            <person name="Vlamakis H."/>
            <person name="Clish C."/>
            <person name="Bullock K."/>
            <person name="Deik A."/>
            <person name="Scott J."/>
            <person name="Pierce K.A."/>
            <person name="Xavier R.J."/>
            <person name="Alm E.J."/>
        </authorList>
    </citation>
    <scope>NUCLEOTIDE SEQUENCE [LARGE SCALE GENOMIC DNA]</scope>
    <source>
        <strain evidence="2 3">BIOML-A134</strain>
    </source>
</reference>
<evidence type="ECO:0000313" key="3">
    <source>
        <dbReference type="Proteomes" id="UP000473905"/>
    </source>
</evidence>
<protein>
    <submittedName>
        <fullName evidence="2">Uncharacterized protein</fullName>
    </submittedName>
</protein>
<gene>
    <name evidence="2" type="ORF">F3D66_21330</name>
</gene>